<dbReference type="EMBL" id="CAUJNA010002391">
    <property type="protein sequence ID" value="CAJ1392715.1"/>
    <property type="molecule type" value="Genomic_DNA"/>
</dbReference>
<feature type="compositionally biased region" description="Polar residues" evidence="1">
    <location>
        <begin position="58"/>
        <end position="71"/>
    </location>
</feature>
<proteinExistence type="predicted"/>
<dbReference type="Proteomes" id="UP001178507">
    <property type="component" value="Unassembled WGS sequence"/>
</dbReference>
<evidence type="ECO:0000313" key="3">
    <source>
        <dbReference type="Proteomes" id="UP001178507"/>
    </source>
</evidence>
<feature type="region of interest" description="Disordered" evidence="1">
    <location>
        <begin position="50"/>
        <end position="71"/>
    </location>
</feature>
<keyword evidence="3" id="KW-1185">Reference proteome</keyword>
<sequence>MKIARPSRAVVAQPAVMAPRKVPGPKYRKFWDGARPQVWLVEAADVQKKAASGGHVRASSTFQETEPSESSCIEVGSKLWSRSTPFSQESYRPVFTPSRPSTISRVAGSDVVKTAKYQVLPPWGPERANKDHPPWEAQQQKQLEYRQILDQQTATAADLERQRKLEVAELEPRRKWGEERRSIPSLATKTHEWEQHFEGNRKALMEEQLAAAASRQRKEMRRRKEEEENSRAWLAQAAADRAQRYFSRRQQRKEELSELSSEWAKEVEEKRRLVVQQRDKELLEQRQALQHLTEGMVPSRRLRKPATPLYDNAPEPPLTVR</sequence>
<comment type="caution">
    <text evidence="2">The sequence shown here is derived from an EMBL/GenBank/DDBJ whole genome shotgun (WGS) entry which is preliminary data.</text>
</comment>
<gene>
    <name evidence="2" type="ORF">EVOR1521_LOCUS17750</name>
</gene>
<feature type="region of interest" description="Disordered" evidence="1">
    <location>
        <begin position="290"/>
        <end position="321"/>
    </location>
</feature>
<protein>
    <submittedName>
        <fullName evidence="2">Uncharacterized protein</fullName>
    </submittedName>
</protein>
<accession>A0AA36ISA1</accession>
<feature type="region of interest" description="Disordered" evidence="1">
    <location>
        <begin position="210"/>
        <end position="232"/>
    </location>
</feature>
<name>A0AA36ISA1_9DINO</name>
<organism evidence="2 3">
    <name type="scientific">Effrenium voratum</name>
    <dbReference type="NCBI Taxonomy" id="2562239"/>
    <lineage>
        <taxon>Eukaryota</taxon>
        <taxon>Sar</taxon>
        <taxon>Alveolata</taxon>
        <taxon>Dinophyceae</taxon>
        <taxon>Suessiales</taxon>
        <taxon>Symbiodiniaceae</taxon>
        <taxon>Effrenium</taxon>
    </lineage>
</organism>
<evidence type="ECO:0000256" key="1">
    <source>
        <dbReference type="SAM" id="MobiDB-lite"/>
    </source>
</evidence>
<evidence type="ECO:0000313" key="2">
    <source>
        <dbReference type="EMBL" id="CAJ1392715.1"/>
    </source>
</evidence>
<reference evidence="2" key="1">
    <citation type="submission" date="2023-08" db="EMBL/GenBank/DDBJ databases">
        <authorList>
            <person name="Chen Y."/>
            <person name="Shah S."/>
            <person name="Dougan E. K."/>
            <person name="Thang M."/>
            <person name="Chan C."/>
        </authorList>
    </citation>
    <scope>NUCLEOTIDE SEQUENCE</scope>
</reference>
<dbReference type="AlphaFoldDB" id="A0AA36ISA1"/>